<dbReference type="SUPFAM" id="SSF81822">
    <property type="entry name" value="RuBisCo LSMT C-terminal, substrate-binding domain"/>
    <property type="match status" value="1"/>
</dbReference>
<dbReference type="Pfam" id="PF10536">
    <property type="entry name" value="PMD"/>
    <property type="match status" value="1"/>
</dbReference>
<dbReference type="InterPro" id="IPR015353">
    <property type="entry name" value="Rubisco_LSMT_subst-bd"/>
</dbReference>
<sequence length="1148" mass="131354">MMIIRDIVTDFSEDEDIELCNDDTEGTEPGCITYSNPSSFFVNVDYSAGKDIGYSSSHLSTEVDNELCLDMQFDSKEATISAIKHFHFKNSFDYIVTESRPDKYVYPGIPMKALMKEVLNGCPKSLTLSTSTFHMDQSCGPDPRLLQKPKLEIQISNFKFWVEIVAAIHDFKAVCLKLSNVSRLTSMRNEGGQVYTYNFWQRLPSERVLQVIRNTAFGNIVDIGASEINNHLITALIERWRPETHTFHLPVGECTVTLEDVAFQLDLPIDGKAVTGTTSTDWEALCLELLGAVPSGRQIMGQRVQMTWLDSTFEVLPEDADDVVVQQHARAFILRMIGGFLMPDTSGSRVHLMYLPLLEDLSDTYEYSWGATVLACLYRGLCRAALISRQVEVGGCLLLLQSWAYDRMPMFAPRLQQNADLFPLVRMWSQHLITTNIHGHATKIIRSMLDCMRIDMFGLQQPIPTDPINLEKQHKMDLRGKNDYNWPEKHNEWIQIWNNRNNYIVTGMPANQPLYHYSDYMQWYLPRTRKFISPNEAYSIGSYNLIKTIRDQCAPSNEFPSPLDTIHDIFLNCDNMMDAYCQLLPDAFSNTNNETPPPQQFHMCTGDSSTTEPNTNGYSSPIIHSNSTYSTTTTWFKGFRHGFSWRPTCPVDSHVENKVRPIKASVDLSSFPLFQTPKVEEPSSDADFETNTHLTQECVGLEVQTVQCTNLLEPADPDFYRIGYVRSVRAYGIDFKEGPDGFGVYASKDVEPLRRARLFSMANFRNDVLDQVIMEIPLELMLTISKKLPWMFFPDIIPVGHPIFDIINSTNPETDWDLRLASLLLFSFDCEDNFWQLYGDFLPSADECSSLLMATKEELLELQDPDLASTITNQQQRALEFWEKNWHSGAPLKIKRLARDPERFIWAMAIAQSRCINMNMRIGALNQEANMLIPYADMLNHSFEPNCFFHWRFKDRMLEVLINAGQQIKKGEEMTVNYMSRETNDVLMQRYGFSSPVNPWDVIKFSGNTHIHLDSFLSVFNISGLPEEYYHNNRLSNAGDTFVDGAVLAAARTLPTWSDGDEPPIPSVERKAAKELQDECQRMLSAYTTTAKQDQKLLVNAYLPVMTTDSMPEATRTLEAAIKYRLHRKLFIEKVIQTLEIYQEKILF</sequence>
<dbReference type="InterPro" id="IPR046341">
    <property type="entry name" value="SET_dom_sf"/>
</dbReference>
<dbReference type="FunFam" id="3.90.1410.10:FF:000010">
    <property type="entry name" value="Protein PLASTID TRANSCRIPTIONALLY ACTIVE 14"/>
    <property type="match status" value="1"/>
</dbReference>
<dbReference type="InterPro" id="IPR036464">
    <property type="entry name" value="Rubisco_LSMT_subst-bd_sf"/>
</dbReference>
<dbReference type="PANTHER" id="PTHR46033:SF8">
    <property type="entry name" value="PROTEIN MAINTENANCE OF MERISTEMS-LIKE"/>
    <property type="match status" value="1"/>
</dbReference>
<evidence type="ECO:0000259" key="1">
    <source>
        <dbReference type="PROSITE" id="PS50280"/>
    </source>
</evidence>
<dbReference type="SUPFAM" id="SSF82199">
    <property type="entry name" value="SET domain"/>
    <property type="match status" value="1"/>
</dbReference>
<evidence type="ECO:0000313" key="2">
    <source>
        <dbReference type="EMBL" id="CAL0301555.1"/>
    </source>
</evidence>
<dbReference type="Gene3D" id="3.90.1420.10">
    <property type="entry name" value="Rubisco LSMT, substrate-binding domain"/>
    <property type="match status" value="1"/>
</dbReference>
<protein>
    <recommendedName>
        <fullName evidence="1">SET domain-containing protein</fullName>
    </recommendedName>
</protein>
<dbReference type="InterPro" id="IPR044824">
    <property type="entry name" value="MAIN-like"/>
</dbReference>
<dbReference type="InterPro" id="IPR019557">
    <property type="entry name" value="AminoTfrase-like_pln_mobile"/>
</dbReference>
<proteinExistence type="predicted"/>
<name>A0AAV1VX57_LUPLU</name>
<dbReference type="EMBL" id="CAXHTB010000002">
    <property type="protein sequence ID" value="CAL0301555.1"/>
    <property type="molecule type" value="Genomic_DNA"/>
</dbReference>
<dbReference type="Gene3D" id="3.90.1410.10">
    <property type="entry name" value="set domain protein methyltransferase, domain 1"/>
    <property type="match status" value="1"/>
</dbReference>
<dbReference type="PANTHER" id="PTHR46033">
    <property type="entry name" value="PROTEIN MAIN-LIKE 2"/>
    <property type="match status" value="1"/>
</dbReference>
<dbReference type="Proteomes" id="UP001497480">
    <property type="component" value="Unassembled WGS sequence"/>
</dbReference>
<keyword evidence="3" id="KW-1185">Reference proteome</keyword>
<organism evidence="2 3">
    <name type="scientific">Lupinus luteus</name>
    <name type="common">European yellow lupine</name>
    <dbReference type="NCBI Taxonomy" id="3873"/>
    <lineage>
        <taxon>Eukaryota</taxon>
        <taxon>Viridiplantae</taxon>
        <taxon>Streptophyta</taxon>
        <taxon>Embryophyta</taxon>
        <taxon>Tracheophyta</taxon>
        <taxon>Spermatophyta</taxon>
        <taxon>Magnoliopsida</taxon>
        <taxon>eudicotyledons</taxon>
        <taxon>Gunneridae</taxon>
        <taxon>Pentapetalae</taxon>
        <taxon>rosids</taxon>
        <taxon>fabids</taxon>
        <taxon>Fabales</taxon>
        <taxon>Fabaceae</taxon>
        <taxon>Papilionoideae</taxon>
        <taxon>50 kb inversion clade</taxon>
        <taxon>genistoids sensu lato</taxon>
        <taxon>core genistoids</taxon>
        <taxon>Genisteae</taxon>
        <taxon>Lupinus</taxon>
    </lineage>
</organism>
<feature type="domain" description="SET" evidence="1">
    <location>
        <begin position="720"/>
        <end position="979"/>
    </location>
</feature>
<dbReference type="FunFam" id="3.90.1420.10:FF:000011">
    <property type="entry name" value="Plastid transcriptionally active 14"/>
    <property type="match status" value="1"/>
</dbReference>
<dbReference type="Pfam" id="PF09273">
    <property type="entry name" value="Rubis-subs-bind"/>
    <property type="match status" value="1"/>
</dbReference>
<dbReference type="Pfam" id="PF00856">
    <property type="entry name" value="SET"/>
    <property type="match status" value="1"/>
</dbReference>
<gene>
    <name evidence="2" type="ORF">LLUT_LOCUS2615</name>
</gene>
<reference evidence="2 3" key="1">
    <citation type="submission" date="2024-03" db="EMBL/GenBank/DDBJ databases">
        <authorList>
            <person name="Martinez-Hernandez J."/>
        </authorList>
    </citation>
    <scope>NUCLEOTIDE SEQUENCE [LARGE SCALE GENOMIC DNA]</scope>
</reference>
<dbReference type="AlphaFoldDB" id="A0AAV1VX57"/>
<comment type="caution">
    <text evidence="2">The sequence shown here is derived from an EMBL/GenBank/DDBJ whole genome shotgun (WGS) entry which is preliminary data.</text>
</comment>
<dbReference type="PROSITE" id="PS50280">
    <property type="entry name" value="SET"/>
    <property type="match status" value="1"/>
</dbReference>
<dbReference type="CDD" id="cd10527">
    <property type="entry name" value="SET_LSMT"/>
    <property type="match status" value="1"/>
</dbReference>
<accession>A0AAV1VX57</accession>
<dbReference type="InterPro" id="IPR001214">
    <property type="entry name" value="SET_dom"/>
</dbReference>
<dbReference type="GO" id="GO:0010073">
    <property type="term" value="P:meristem maintenance"/>
    <property type="evidence" value="ECO:0007669"/>
    <property type="project" value="InterPro"/>
</dbReference>
<evidence type="ECO:0000313" key="3">
    <source>
        <dbReference type="Proteomes" id="UP001497480"/>
    </source>
</evidence>